<name>A0ABV2AQR1_9EUKA</name>
<accession>A0ABV2AQR1</accession>
<dbReference type="Proteomes" id="UP001439008">
    <property type="component" value="Unassembled WGS sequence"/>
</dbReference>
<protein>
    <submittedName>
        <fullName evidence="3">Uncharacterized protein</fullName>
    </submittedName>
</protein>
<evidence type="ECO:0000256" key="1">
    <source>
        <dbReference type="SAM" id="MobiDB-lite"/>
    </source>
</evidence>
<evidence type="ECO:0000256" key="2">
    <source>
        <dbReference type="SAM" id="Phobius"/>
    </source>
</evidence>
<evidence type="ECO:0000313" key="3">
    <source>
        <dbReference type="EMBL" id="MES1921972.1"/>
    </source>
</evidence>
<feature type="transmembrane region" description="Helical" evidence="2">
    <location>
        <begin position="6"/>
        <end position="29"/>
    </location>
</feature>
<gene>
    <name evidence="3" type="ORF">MHBO_003499</name>
</gene>
<evidence type="ECO:0000313" key="4">
    <source>
        <dbReference type="Proteomes" id="UP001439008"/>
    </source>
</evidence>
<organism evidence="3 4">
    <name type="scientific">Bonamia ostreae</name>
    <dbReference type="NCBI Taxonomy" id="126728"/>
    <lineage>
        <taxon>Eukaryota</taxon>
        <taxon>Sar</taxon>
        <taxon>Rhizaria</taxon>
        <taxon>Endomyxa</taxon>
        <taxon>Ascetosporea</taxon>
        <taxon>Haplosporida</taxon>
        <taxon>Bonamia</taxon>
    </lineage>
</organism>
<reference evidence="3 4" key="1">
    <citation type="journal article" date="2024" name="BMC Biol.">
        <title>Comparative genomics of Ascetosporea gives new insight into the evolutionary basis for animal parasitism in Rhizaria.</title>
        <authorList>
            <person name="Hiltunen Thoren M."/>
            <person name="Onut-Brannstrom I."/>
            <person name="Alfjorden A."/>
            <person name="Peckova H."/>
            <person name="Swords F."/>
            <person name="Hooper C."/>
            <person name="Holzer A.S."/>
            <person name="Bass D."/>
            <person name="Burki F."/>
        </authorList>
    </citation>
    <scope>NUCLEOTIDE SEQUENCE [LARGE SCALE GENOMIC DNA]</scope>
    <source>
        <strain evidence="3">20-A016</strain>
    </source>
</reference>
<keyword evidence="2" id="KW-1133">Transmembrane helix</keyword>
<comment type="caution">
    <text evidence="3">The sequence shown here is derived from an EMBL/GenBank/DDBJ whole genome shotgun (WGS) entry which is preliminary data.</text>
</comment>
<keyword evidence="4" id="KW-1185">Reference proteome</keyword>
<dbReference type="EMBL" id="JBDODL010002011">
    <property type="protein sequence ID" value="MES1921972.1"/>
    <property type="molecule type" value="Genomic_DNA"/>
</dbReference>
<feature type="region of interest" description="Disordered" evidence="1">
    <location>
        <begin position="71"/>
        <end position="101"/>
    </location>
</feature>
<proteinExistence type="predicted"/>
<sequence length="127" mass="13597">MKICVYYLQGMLCIIFIISFVSDGNAFYVPRPGPLQNESYDTTLETAVHKSLSTNIDADVVSQGTRSVGTTDAFKSQDADPSLSLVTGSGDAPGVTVSGGLEDDTKDAGINSQFMNDINCPLGYWCR</sequence>
<keyword evidence="2" id="KW-0472">Membrane</keyword>
<keyword evidence="2" id="KW-0812">Transmembrane</keyword>